<dbReference type="AlphaFoldDB" id="A0A9N9GBG4"/>
<accession>A0A9N9GBG4</accession>
<comment type="caution">
    <text evidence="1">The sequence shown here is derived from an EMBL/GenBank/DDBJ whole genome shotgun (WGS) entry which is preliminary data.</text>
</comment>
<name>A0A9N9GBG4_9GLOM</name>
<dbReference type="SUPFAM" id="SSF81383">
    <property type="entry name" value="F-box domain"/>
    <property type="match status" value="1"/>
</dbReference>
<protein>
    <submittedName>
        <fullName evidence="1">10199_t:CDS:1</fullName>
    </submittedName>
</protein>
<dbReference type="OrthoDB" id="2432471at2759"/>
<gene>
    <name evidence="1" type="ORF">AGERDE_LOCUS8787</name>
</gene>
<proteinExistence type="predicted"/>
<dbReference type="InterPro" id="IPR036047">
    <property type="entry name" value="F-box-like_dom_sf"/>
</dbReference>
<keyword evidence="2" id="KW-1185">Reference proteome</keyword>
<reference evidence="1" key="1">
    <citation type="submission" date="2021-06" db="EMBL/GenBank/DDBJ databases">
        <authorList>
            <person name="Kallberg Y."/>
            <person name="Tangrot J."/>
            <person name="Rosling A."/>
        </authorList>
    </citation>
    <scope>NUCLEOTIDE SEQUENCE</scope>
    <source>
        <strain evidence="1">MT106</strain>
    </source>
</reference>
<organism evidence="1 2">
    <name type="scientific">Ambispora gerdemannii</name>
    <dbReference type="NCBI Taxonomy" id="144530"/>
    <lineage>
        <taxon>Eukaryota</taxon>
        <taxon>Fungi</taxon>
        <taxon>Fungi incertae sedis</taxon>
        <taxon>Mucoromycota</taxon>
        <taxon>Glomeromycotina</taxon>
        <taxon>Glomeromycetes</taxon>
        <taxon>Archaeosporales</taxon>
        <taxon>Ambisporaceae</taxon>
        <taxon>Ambispora</taxon>
    </lineage>
</organism>
<evidence type="ECO:0000313" key="1">
    <source>
        <dbReference type="EMBL" id="CAG8594666.1"/>
    </source>
</evidence>
<dbReference type="EMBL" id="CAJVPL010001978">
    <property type="protein sequence ID" value="CAG8594666.1"/>
    <property type="molecule type" value="Genomic_DNA"/>
</dbReference>
<evidence type="ECO:0000313" key="2">
    <source>
        <dbReference type="Proteomes" id="UP000789831"/>
    </source>
</evidence>
<sequence>MASRLPATCFPEILEYLDFDRNCIFSCMLVNRHWCENSIPYLWRNPFSSTRISFSSLSSLSMSSTTKKNMINIINIINTLVNCLSEQDRMKLRVNNNFNLNKNITKKSSFDYTSFLRCLDLQIFAKALSYSFGGGDMTTIFKCLHLLARKIINDSDAIIWDLKLDIIPSLVINDSDAIIWDLKLDIIPSLVNTTRTQNPFFISRAMKAYSLLMGDDINWNLFKLPGAARSLAGLRKLTLKAGCLEETFPLAKRISPSINELIIVLHSPKDRKTSYDQVNKLVPYLPILSSWRQLKTLAIARGYDHQLLMPAEKFLDSLGTYLPFTVENLTVNGALKFSPESLEMFFALLMTKPTPTTLNTLAFPEMKFFDDKHLLVVGAAAKGGTLKKLDISSARHITSNTLKEMRIYVDTILMSSGQSSQSNPQSGNDIVIGRYRPTYRPDIRDMYHIFNSSELHRNSSNLDNPNSQVDKYIEYKYSHRRSRYISFNPSALVNRVYSRIVGSLVDTSDPSVPTLRSNSIQHPSMRWHVKQHPNTVLHESACDRLWQLELLRVEDSRGELGETFHREGNWGTVPTHAIPIHVR</sequence>
<dbReference type="Proteomes" id="UP000789831">
    <property type="component" value="Unassembled WGS sequence"/>
</dbReference>